<dbReference type="InterPro" id="IPR050490">
    <property type="entry name" value="Bact_solute-bd_prot1"/>
</dbReference>
<dbReference type="CDD" id="cd14748">
    <property type="entry name" value="PBP2_UgpB"/>
    <property type="match status" value="1"/>
</dbReference>
<feature type="chain" id="PRO_5017184515" evidence="5">
    <location>
        <begin position="28"/>
        <end position="445"/>
    </location>
</feature>
<dbReference type="EMBL" id="JAGGKN010000007">
    <property type="protein sequence ID" value="MBP1953104.1"/>
    <property type="molecule type" value="Genomic_DNA"/>
</dbReference>
<evidence type="ECO:0000313" key="6">
    <source>
        <dbReference type="EMBL" id="MBP1953104.1"/>
    </source>
</evidence>
<gene>
    <name evidence="6" type="ORF">J2Z27_002185</name>
    <name evidence="7" type="ORF">SAMN05216187_10616</name>
</gene>
<reference evidence="6 9" key="3">
    <citation type="submission" date="2021-03" db="EMBL/GenBank/DDBJ databases">
        <title>Genomic Encyclopedia of Type Strains, Phase IV (KMG-IV): sequencing the most valuable type-strain genomes for metagenomic binning, comparative biology and taxonomic classification.</title>
        <authorList>
            <person name="Goeker M."/>
        </authorList>
    </citation>
    <scope>NUCLEOTIDE SEQUENCE [LARGE SCALE GENOMIC DNA]</scope>
    <source>
        <strain evidence="6 9">DSM 22420</strain>
    </source>
</reference>
<dbReference type="AlphaFoldDB" id="A0A1G9A5G7"/>
<evidence type="ECO:0000256" key="1">
    <source>
        <dbReference type="ARBA" id="ARBA00004196"/>
    </source>
</evidence>
<protein>
    <submittedName>
        <fullName evidence="6 7">Sn-glycerol 3-phosphate transport system substrate-binding protein</fullName>
    </submittedName>
</protein>
<dbReference type="RefSeq" id="WP_092597394.1">
    <property type="nucleotide sequence ID" value="NZ_BMCN01000002.1"/>
</dbReference>
<dbReference type="PANTHER" id="PTHR43649">
    <property type="entry name" value="ARABINOSE-BINDING PROTEIN-RELATED"/>
    <property type="match status" value="1"/>
</dbReference>
<keyword evidence="9" id="KW-1185">Reference proteome</keyword>
<evidence type="ECO:0000256" key="3">
    <source>
        <dbReference type="ARBA" id="ARBA00022448"/>
    </source>
</evidence>
<comment type="similarity">
    <text evidence="2">Belongs to the bacterial solute-binding protein 1 family.</text>
</comment>
<proteinExistence type="inferred from homology"/>
<dbReference type="PANTHER" id="PTHR43649:SF31">
    <property type="entry name" value="SN-GLYCEROL-3-PHOSPHATE-BINDING PERIPLASMIC PROTEIN UGPB"/>
    <property type="match status" value="1"/>
</dbReference>
<comment type="subcellular location">
    <subcellularLocation>
        <location evidence="1">Cell envelope</location>
    </subcellularLocation>
</comment>
<dbReference type="STRING" id="586411.SAMN05216187_10616"/>
<evidence type="ECO:0000256" key="4">
    <source>
        <dbReference type="ARBA" id="ARBA00022729"/>
    </source>
</evidence>
<evidence type="ECO:0000313" key="8">
    <source>
        <dbReference type="Proteomes" id="UP000242700"/>
    </source>
</evidence>
<evidence type="ECO:0000313" key="9">
    <source>
        <dbReference type="Proteomes" id="UP001519348"/>
    </source>
</evidence>
<evidence type="ECO:0000313" key="7">
    <source>
        <dbReference type="EMBL" id="SDK22547.1"/>
    </source>
</evidence>
<feature type="signal peptide" evidence="5">
    <location>
        <begin position="1"/>
        <end position="27"/>
    </location>
</feature>
<organism evidence="7 8">
    <name type="scientific">Jeotgalicoccus aerolatus</name>
    <dbReference type="NCBI Taxonomy" id="709510"/>
    <lineage>
        <taxon>Bacteria</taxon>
        <taxon>Bacillati</taxon>
        <taxon>Bacillota</taxon>
        <taxon>Bacilli</taxon>
        <taxon>Bacillales</taxon>
        <taxon>Staphylococcaceae</taxon>
        <taxon>Jeotgalicoccus</taxon>
    </lineage>
</organism>
<dbReference type="PROSITE" id="PS51257">
    <property type="entry name" value="PROKAR_LIPOPROTEIN"/>
    <property type="match status" value="1"/>
</dbReference>
<dbReference type="EMBL" id="FNFI01000006">
    <property type="protein sequence ID" value="SDK22547.1"/>
    <property type="molecule type" value="Genomic_DNA"/>
</dbReference>
<keyword evidence="3" id="KW-0813">Transport</keyword>
<reference evidence="7" key="2">
    <citation type="submission" date="2016-10" db="EMBL/GenBank/DDBJ databases">
        <authorList>
            <person name="de Groot N.N."/>
        </authorList>
    </citation>
    <scope>NUCLEOTIDE SEQUENCE [LARGE SCALE GENOMIC DNA]</scope>
    <source>
        <strain evidence="7">CGMCC 1.8911</strain>
    </source>
</reference>
<dbReference type="GO" id="GO:0030313">
    <property type="term" value="C:cell envelope"/>
    <property type="evidence" value="ECO:0007669"/>
    <property type="project" value="UniProtKB-SubCell"/>
</dbReference>
<sequence>MKKFTLFTLLLTFAVILTACGSNESSADEEASGTADGKVELTFWHSMGGEPGEGIDELVKRYNEQSENVNVTAEYQGSYDDTLTKLRNSTQGSEVGADIVQVFELGARNMIDSGLIVPVQDYIDKSGYDINQIEPNLAAYYTIEGKLNSMPFNSSTPLLYYNKDMFEQAGIEEAPSSMEEINEIGAALMEEGGAEMPISMNIYGWWFDQWMNKQGLDMFDNGNGREENPSKVVFDENQGIENALDTWNQLYEDGYAPNVGRNGGQPEFVAGESAMTFASTATLRTILNEVGDSFEVGTAYFPSLTEEDEGQVSIGGASLYMIDSEDEARKDAAWDFIEFMIEPESQAYWNAKTGYFPITVDAHEEPEFKENLEEYPQFQTAIDQLHDSNPESQGGLSTVYQEIRQIQEAETENMLNGSTTPEEAAQNIIDQSNNAIENYNRVNNQ</sequence>
<dbReference type="InterPro" id="IPR006059">
    <property type="entry name" value="SBP"/>
</dbReference>
<name>A0A1G9A5G7_9STAP</name>
<reference evidence="8" key="1">
    <citation type="submission" date="2016-10" db="EMBL/GenBank/DDBJ databases">
        <authorList>
            <person name="Varghese N."/>
            <person name="Submissions S."/>
        </authorList>
    </citation>
    <scope>NUCLEOTIDE SEQUENCE [LARGE SCALE GENOMIC DNA]</scope>
    <source>
        <strain evidence="8">CGMCC 1.8911</strain>
    </source>
</reference>
<evidence type="ECO:0000256" key="2">
    <source>
        <dbReference type="ARBA" id="ARBA00008520"/>
    </source>
</evidence>
<dbReference type="SUPFAM" id="SSF53850">
    <property type="entry name" value="Periplasmic binding protein-like II"/>
    <property type="match status" value="1"/>
</dbReference>
<evidence type="ECO:0000256" key="5">
    <source>
        <dbReference type="SAM" id="SignalP"/>
    </source>
</evidence>
<dbReference type="Pfam" id="PF13416">
    <property type="entry name" value="SBP_bac_8"/>
    <property type="match status" value="1"/>
</dbReference>
<accession>A0A1G9A5G7</accession>
<dbReference type="Proteomes" id="UP001519348">
    <property type="component" value="Unassembled WGS sequence"/>
</dbReference>
<keyword evidence="4 5" id="KW-0732">Signal</keyword>
<dbReference type="Gene3D" id="3.40.190.10">
    <property type="entry name" value="Periplasmic binding protein-like II"/>
    <property type="match status" value="2"/>
</dbReference>
<dbReference type="OrthoDB" id="9795467at2"/>
<dbReference type="Proteomes" id="UP000242700">
    <property type="component" value="Unassembled WGS sequence"/>
</dbReference>